<dbReference type="InterPro" id="IPR009081">
    <property type="entry name" value="PP-bd_ACP"/>
</dbReference>
<accession>A0ABM9BYZ9</accession>
<evidence type="ECO:0000313" key="7">
    <source>
        <dbReference type="Proteomes" id="UP000838324"/>
    </source>
</evidence>
<dbReference type="InterPro" id="IPR036291">
    <property type="entry name" value="NAD(P)-bd_dom_sf"/>
</dbReference>
<evidence type="ECO:0000259" key="4">
    <source>
        <dbReference type="PROSITE" id="PS50075"/>
    </source>
</evidence>
<dbReference type="InterPro" id="IPR016039">
    <property type="entry name" value="Thiolase-like"/>
</dbReference>
<dbReference type="Pfam" id="PF00109">
    <property type="entry name" value="ketoacyl-synt"/>
    <property type="match status" value="1"/>
</dbReference>
<keyword evidence="2" id="KW-0597">Phosphoprotein</keyword>
<dbReference type="InterPro" id="IPR018201">
    <property type="entry name" value="Ketoacyl_synth_AS"/>
</dbReference>
<keyword evidence="1" id="KW-0596">Phosphopantetheine</keyword>
<comment type="caution">
    <text evidence="6">The sequence shown here is derived from an EMBL/GenBank/DDBJ whole genome shotgun (WGS) entry which is preliminary data.</text>
</comment>
<dbReference type="SUPFAM" id="SSF47336">
    <property type="entry name" value="ACP-like"/>
    <property type="match status" value="1"/>
</dbReference>
<protein>
    <recommendedName>
        <fullName evidence="8">Carrier domain-containing protein</fullName>
    </recommendedName>
</protein>
<dbReference type="InterPro" id="IPR014031">
    <property type="entry name" value="Ketoacyl_synth_C"/>
</dbReference>
<dbReference type="Pfam" id="PF08659">
    <property type="entry name" value="KR"/>
    <property type="match status" value="1"/>
</dbReference>
<dbReference type="InterPro" id="IPR057326">
    <property type="entry name" value="KR_dom"/>
</dbReference>
<dbReference type="InterPro" id="IPR042104">
    <property type="entry name" value="PKS_dehydratase_sf"/>
</dbReference>
<keyword evidence="3" id="KW-0808">Transferase</keyword>
<sequence length="1248" mass="138069">MSKEDIAIIGLDLSMPGCRDQEEVWRFLSGKQVSKGKFPAQRLNRSGLSEDEELYMEGSYFTAIDEFDHKFYHIARKSAEYMDPNQRLTLLSATRALNDSGYLEDIRGTRTGVYGSVNTTQQYQYQLQLQALGLTPDLLGMLNSTIASRINYIFDLKGPAVMTDTACSSSLVSVIQALNELRRGDIDYAVVVSSNLYIKPGEKADKLVDILAADATTKAFDERSTGTSIGEGVGAVILKRREDAERDGDAIYGLIKGYAVNNDGHTVNMSSPNPLAQESLIEEAWSPLADRLDRLAFIEAHGTGTAIGDSIEFESLNPFFLEHGVSRQSVALTACKSNFGHLDVASGLFSLIKSVMSLQRSVLLPHPDFRIPNGEIEFEHSVFYVPDKSSPLPPRSLAGVSSFGMTGTNAHVILEGYEGNRVGKGNALELQLQPYWFPLDRNSFSVSNPLQRLDTEHTLIVQFPLSLQQCWEIREHTFGGSHLMVGTAIFEILTQGLRSTAYELAQFNIRNLHILAPLSVRQEPFTITLILDKITLRGTVSYSITGEHRNWLQFELVHKCEGGLAAMELDQDTELQEIAVTSQVGDGGGSGLQVSGRWATVDKLWVSSDQGRALVKLKAPAGYEREFGLYSFYPSLLDPAFNALNRIAEPNDILFPWLWSEIDFGSGELSGSDFYSDLRIREKTSDNIGNIILSLDINLYDGLGRAVLTVRNYKVKNALTTGGEPRGDYFKQEHYIETVFKEREEPQTPLLIMHQSWQGVLQPEEPVHYFGEISELQLLLPAAEAAQSIFMWDKPYRDESSVAEETYDLGCWLVELNRGNRLKQFHYISTGLFGRDEMNALSRSVAMGIYALRLELNFKIRLIDSPLGQESMELSRYTYHDEDLIVHRAGAFRTLRFKSLKLKADEPGKLAGRTLLIIGGASGIGREYAKYVAAAYPDTRIIAAGRSPEWKGESHPANLSYLAFDVSDEHQVQALAAGEGQHVDYVLNFAGEPARGLFANKSKAEFCGRTRSKINGSFLLGKYFPHAREIIHFASVAGLIGAMGQTEYCAANAYQSGLAVDGGNIRTLNLTGWEDVGMSAGKADYYFEKLHSGDGVKLIDLFVHSGVRQASMLKLKTAAEDYSSLFGRAEQVSGIRSPQPQATLSAATSTAVQGVTEAWKRTLGEDCYDPQLSFFEQGGDSITIVQLCDELNRTFPGSFDVTTLFSIPTINGQAELMEQAIHVPVQQMMSEAAPDAADLLDFLRFQKA</sequence>
<dbReference type="RefSeq" id="WP_236332943.1">
    <property type="nucleotide sequence ID" value="NZ_CAKMMG010000001.1"/>
</dbReference>
<dbReference type="InterPro" id="IPR020806">
    <property type="entry name" value="PKS_PP-bd"/>
</dbReference>
<dbReference type="Pfam" id="PF14765">
    <property type="entry name" value="PS-DH"/>
    <property type="match status" value="1"/>
</dbReference>
<keyword evidence="7" id="KW-1185">Reference proteome</keyword>
<dbReference type="EMBL" id="CAKMMG010000001">
    <property type="protein sequence ID" value="CAH1196876.1"/>
    <property type="molecule type" value="Genomic_DNA"/>
</dbReference>
<dbReference type="PANTHER" id="PTHR43775">
    <property type="entry name" value="FATTY ACID SYNTHASE"/>
    <property type="match status" value="1"/>
</dbReference>
<evidence type="ECO:0000259" key="5">
    <source>
        <dbReference type="PROSITE" id="PS52004"/>
    </source>
</evidence>
<dbReference type="InterPro" id="IPR049551">
    <property type="entry name" value="PKS_DH_C"/>
</dbReference>
<dbReference type="SUPFAM" id="SSF53901">
    <property type="entry name" value="Thiolase-like"/>
    <property type="match status" value="1"/>
</dbReference>
<dbReference type="Pfam" id="PF00550">
    <property type="entry name" value="PP-binding"/>
    <property type="match status" value="1"/>
</dbReference>
<dbReference type="SMART" id="SM00822">
    <property type="entry name" value="PKS_KR"/>
    <property type="match status" value="1"/>
</dbReference>
<evidence type="ECO:0000313" key="6">
    <source>
        <dbReference type="EMBL" id="CAH1196876.1"/>
    </source>
</evidence>
<dbReference type="InterPro" id="IPR050091">
    <property type="entry name" value="PKS_NRPS_Biosynth_Enz"/>
</dbReference>
<dbReference type="PANTHER" id="PTHR43775:SF37">
    <property type="entry name" value="SI:DKEY-61P9.11"/>
    <property type="match status" value="1"/>
</dbReference>
<dbReference type="PROSITE" id="PS50075">
    <property type="entry name" value="CARRIER"/>
    <property type="match status" value="1"/>
</dbReference>
<dbReference type="Gene3D" id="3.40.47.10">
    <property type="match status" value="1"/>
</dbReference>
<dbReference type="Gene3D" id="1.10.1200.10">
    <property type="entry name" value="ACP-like"/>
    <property type="match status" value="1"/>
</dbReference>
<dbReference type="PROSITE" id="PS00606">
    <property type="entry name" value="KS3_1"/>
    <property type="match status" value="1"/>
</dbReference>
<dbReference type="Proteomes" id="UP000838324">
    <property type="component" value="Unassembled WGS sequence"/>
</dbReference>
<dbReference type="CDD" id="cd00833">
    <property type="entry name" value="PKS"/>
    <property type="match status" value="1"/>
</dbReference>
<feature type="domain" description="Carrier" evidence="4">
    <location>
        <begin position="1146"/>
        <end position="1221"/>
    </location>
</feature>
<dbReference type="PROSITE" id="PS52004">
    <property type="entry name" value="KS3_2"/>
    <property type="match status" value="1"/>
</dbReference>
<dbReference type="Pfam" id="PF02801">
    <property type="entry name" value="Ketoacyl-synt_C"/>
    <property type="match status" value="1"/>
</dbReference>
<dbReference type="InterPro" id="IPR036736">
    <property type="entry name" value="ACP-like_sf"/>
</dbReference>
<feature type="domain" description="Ketosynthase family 3 (KS3)" evidence="5">
    <location>
        <begin position="3"/>
        <end position="416"/>
    </location>
</feature>
<dbReference type="SMART" id="SM00823">
    <property type="entry name" value="PKS_PP"/>
    <property type="match status" value="1"/>
</dbReference>
<evidence type="ECO:0000256" key="1">
    <source>
        <dbReference type="ARBA" id="ARBA00022450"/>
    </source>
</evidence>
<dbReference type="Pfam" id="PF16197">
    <property type="entry name" value="KAsynt_C_assoc"/>
    <property type="match status" value="1"/>
</dbReference>
<gene>
    <name evidence="6" type="ORF">PAECIP111892_02356</name>
</gene>
<dbReference type="InterPro" id="IPR020841">
    <property type="entry name" value="PKS_Beta-ketoAc_synthase_dom"/>
</dbReference>
<evidence type="ECO:0008006" key="8">
    <source>
        <dbReference type="Google" id="ProtNLM"/>
    </source>
</evidence>
<dbReference type="Gene3D" id="3.40.50.720">
    <property type="entry name" value="NAD(P)-binding Rossmann-like Domain"/>
    <property type="match status" value="1"/>
</dbReference>
<name>A0ABM9BYZ9_9BACL</name>
<dbReference type="SMART" id="SM00825">
    <property type="entry name" value="PKS_KS"/>
    <property type="match status" value="1"/>
</dbReference>
<dbReference type="InterPro" id="IPR014030">
    <property type="entry name" value="Ketoacyl_synth_N"/>
</dbReference>
<evidence type="ECO:0000256" key="2">
    <source>
        <dbReference type="ARBA" id="ARBA00022553"/>
    </source>
</evidence>
<dbReference type="Gene3D" id="3.10.129.110">
    <property type="entry name" value="Polyketide synthase dehydratase"/>
    <property type="match status" value="1"/>
</dbReference>
<organism evidence="6 7">
    <name type="scientific">Paenibacillus auburnensis</name>
    <dbReference type="NCBI Taxonomy" id="2905649"/>
    <lineage>
        <taxon>Bacteria</taxon>
        <taxon>Bacillati</taxon>
        <taxon>Bacillota</taxon>
        <taxon>Bacilli</taxon>
        <taxon>Bacillales</taxon>
        <taxon>Paenibacillaceae</taxon>
        <taxon>Paenibacillus</taxon>
    </lineage>
</organism>
<proteinExistence type="predicted"/>
<dbReference type="InterPro" id="IPR013968">
    <property type="entry name" value="PKS_KR"/>
</dbReference>
<evidence type="ECO:0000256" key="3">
    <source>
        <dbReference type="ARBA" id="ARBA00022679"/>
    </source>
</evidence>
<dbReference type="SUPFAM" id="SSF51735">
    <property type="entry name" value="NAD(P)-binding Rossmann-fold domains"/>
    <property type="match status" value="1"/>
</dbReference>
<dbReference type="InterPro" id="IPR032821">
    <property type="entry name" value="PKS_assoc"/>
</dbReference>
<reference evidence="6" key="1">
    <citation type="submission" date="2022-01" db="EMBL/GenBank/DDBJ databases">
        <authorList>
            <person name="Criscuolo A."/>
        </authorList>
    </citation>
    <scope>NUCLEOTIDE SEQUENCE</scope>
    <source>
        <strain evidence="6">CIP111892</strain>
    </source>
</reference>